<dbReference type="InterPro" id="IPR003660">
    <property type="entry name" value="HAMP_dom"/>
</dbReference>
<dbReference type="PANTHER" id="PTHR43531:SF11">
    <property type="entry name" value="METHYL-ACCEPTING CHEMOTAXIS PROTEIN 3"/>
    <property type="match status" value="1"/>
</dbReference>
<dbReference type="Gene3D" id="1.10.8.500">
    <property type="entry name" value="HAMP domain in histidine kinase"/>
    <property type="match status" value="1"/>
</dbReference>
<dbReference type="CDD" id="cd11386">
    <property type="entry name" value="MCP_signal"/>
    <property type="match status" value="1"/>
</dbReference>
<keyword evidence="6" id="KW-1133">Transmembrane helix</keyword>
<evidence type="ECO:0000256" key="6">
    <source>
        <dbReference type="SAM" id="Phobius"/>
    </source>
</evidence>
<comment type="caution">
    <text evidence="9">The sequence shown here is derived from an EMBL/GenBank/DDBJ whole genome shotgun (WGS) entry which is preliminary data.</text>
</comment>
<feature type="domain" description="Methyl-accepting transducer" evidence="7">
    <location>
        <begin position="496"/>
        <end position="725"/>
    </location>
</feature>
<evidence type="ECO:0000256" key="3">
    <source>
        <dbReference type="ARBA" id="ARBA00029447"/>
    </source>
</evidence>
<evidence type="ECO:0000256" key="2">
    <source>
        <dbReference type="ARBA" id="ARBA00022500"/>
    </source>
</evidence>
<dbReference type="Gene3D" id="3.30.450.20">
    <property type="entry name" value="PAS domain"/>
    <property type="match status" value="1"/>
</dbReference>
<dbReference type="Proteomes" id="UP000186894">
    <property type="component" value="Unassembled WGS sequence"/>
</dbReference>
<comment type="subcellular location">
    <subcellularLocation>
        <location evidence="1">Membrane</location>
    </subcellularLocation>
</comment>
<accession>A0A1Q8ZM76</accession>
<dbReference type="InterPro" id="IPR004089">
    <property type="entry name" value="MCPsignal_dom"/>
</dbReference>
<dbReference type="SUPFAM" id="SSF58104">
    <property type="entry name" value="Methyl-accepting chemotaxis protein (MCP) signaling domain"/>
    <property type="match status" value="1"/>
</dbReference>
<keyword evidence="4" id="KW-0807">Transducer</keyword>
<dbReference type="AlphaFoldDB" id="A0A1Q8ZM76"/>
<dbReference type="CDD" id="cd06225">
    <property type="entry name" value="HAMP"/>
    <property type="match status" value="1"/>
</dbReference>
<dbReference type="PROSITE" id="PS50111">
    <property type="entry name" value="CHEMOTAXIS_TRANSDUC_2"/>
    <property type="match status" value="1"/>
</dbReference>
<evidence type="ECO:0008006" key="11">
    <source>
        <dbReference type="Google" id="ProtNLM"/>
    </source>
</evidence>
<keyword evidence="2" id="KW-0145">Chemotaxis</keyword>
<gene>
    <name evidence="9" type="ORF">BJF95_01820</name>
</gene>
<dbReference type="InterPro" id="IPR051310">
    <property type="entry name" value="MCP_chemotaxis"/>
</dbReference>
<feature type="domain" description="HAMP" evidence="8">
    <location>
        <begin position="439"/>
        <end position="491"/>
    </location>
</feature>
<protein>
    <recommendedName>
        <fullName evidence="11">Chemotaxis protein</fullName>
    </recommendedName>
</protein>
<dbReference type="OrthoDB" id="7293398at2"/>
<evidence type="ECO:0000259" key="8">
    <source>
        <dbReference type="PROSITE" id="PS50885"/>
    </source>
</evidence>
<sequence length="827" mass="88757">MRIARKLPLFVCVITLLSIGAASWAALIQSSSLVRQEVMQKLEATADGRRNEAQLYFENLITNMRAFSSAPSTGEALYKFKRDWRYLGTSPKQTLVERYITNNPNPPGQRLEMETARIDTYDSNHALYHPLLKKGVLQYGYADVFLIDPKGNIVYSAQKNNEYGANVADPELKDGPLAKAFTSVEASDDPKFYALSDFVRYGPSGKSTAFLSSPLFMGELKMGVLVVAIPANRLDAIFNNRTGLGQSGETILINDQHIMVNHSALSNDKDALSHKVESPLVDDALKGNKATGKIADYRDMDSYAAAVTLPFAGHTWAVVALMGENEALASIAQLRNTVMLIAAGLLILAMTGAVLFSRSLTSPINRLVDSMKRLADGDTTITLSGEKRADEIGDMVRSVAVFRDAAIEKTRIEAAALADRTMSEAERQAREQASREETARLQQAVEVLGAGLQRLAAGDLTTTIDTPFMAGLDRLRTDFNESIFRLANTIRELSSNTDSINGTATGMVSATHDLSRRSEQQAAAIEQTSAVISQIMEAIRTSTDRAGNARRMAADAKTSTERSGDIVGSAINAMGKIEEASLAISQIINVIDEIAFQTNLLALNAGVEAARAGEAGKGFAVVAQEVRELAQRSAGAAKEIKELISKSGDAVKSGVGLVRNTGEVLGEIADQVAHINDEISVIAEAVGEQSESVREISTAIRSMEEVTQQNSQMAERTNSDMAKLTEDASALSNLVAQFRLVDGQTTPQASSSSFTPSPRQTPPAAVRPAPMRAPVRAADVTKNRPAASPARALMGKLAAGFSNSSNSKPAPTSSKTATSSKADWEEF</sequence>
<evidence type="ECO:0000259" key="7">
    <source>
        <dbReference type="PROSITE" id="PS50111"/>
    </source>
</evidence>
<dbReference type="GO" id="GO:0006935">
    <property type="term" value="P:chemotaxis"/>
    <property type="evidence" value="ECO:0007669"/>
    <property type="project" value="UniProtKB-KW"/>
</dbReference>
<feature type="compositionally biased region" description="Low complexity" evidence="5">
    <location>
        <begin position="807"/>
        <end position="821"/>
    </location>
</feature>
<dbReference type="FunFam" id="1.10.287.950:FF:000001">
    <property type="entry name" value="Methyl-accepting chemotaxis sensory transducer"/>
    <property type="match status" value="1"/>
</dbReference>
<feature type="transmembrane region" description="Helical" evidence="6">
    <location>
        <begin position="334"/>
        <end position="356"/>
    </location>
</feature>
<dbReference type="GO" id="GO:0007165">
    <property type="term" value="P:signal transduction"/>
    <property type="evidence" value="ECO:0007669"/>
    <property type="project" value="UniProtKB-KW"/>
</dbReference>
<dbReference type="GO" id="GO:0016020">
    <property type="term" value="C:membrane"/>
    <property type="evidence" value="ECO:0007669"/>
    <property type="project" value="UniProtKB-SubCell"/>
</dbReference>
<dbReference type="SMART" id="SM00283">
    <property type="entry name" value="MA"/>
    <property type="match status" value="1"/>
</dbReference>
<feature type="region of interest" description="Disordered" evidence="5">
    <location>
        <begin position="743"/>
        <end position="827"/>
    </location>
</feature>
<comment type="similarity">
    <text evidence="3">Belongs to the methyl-accepting chemotaxis (MCP) protein family.</text>
</comment>
<feature type="compositionally biased region" description="Polar residues" evidence="5">
    <location>
        <begin position="743"/>
        <end position="758"/>
    </location>
</feature>
<dbReference type="PROSITE" id="PS50885">
    <property type="entry name" value="HAMP"/>
    <property type="match status" value="2"/>
</dbReference>
<proteinExistence type="inferred from homology"/>
<dbReference type="SMART" id="SM00304">
    <property type="entry name" value="HAMP"/>
    <property type="match status" value="2"/>
</dbReference>
<dbReference type="Pfam" id="PF00672">
    <property type="entry name" value="HAMP"/>
    <property type="match status" value="1"/>
</dbReference>
<evidence type="ECO:0000256" key="4">
    <source>
        <dbReference type="PROSITE-ProRule" id="PRU00284"/>
    </source>
</evidence>
<reference evidence="9 10" key="1">
    <citation type="submission" date="2016-09" db="EMBL/GenBank/DDBJ databases">
        <title>Rhizobium oryziradicis sp. nov., isolated from the root of rice.</title>
        <authorList>
            <person name="Zhao J."/>
            <person name="Zhang X."/>
        </authorList>
    </citation>
    <scope>NUCLEOTIDE SEQUENCE [LARGE SCALE GENOMIC DNA]</scope>
    <source>
        <strain evidence="9 10">N19</strain>
    </source>
</reference>
<keyword evidence="10" id="KW-1185">Reference proteome</keyword>
<evidence type="ECO:0000256" key="1">
    <source>
        <dbReference type="ARBA" id="ARBA00004370"/>
    </source>
</evidence>
<organism evidence="9 10">
    <name type="scientific">Rhizobium oryziradicis</name>
    <dbReference type="NCBI Taxonomy" id="1867956"/>
    <lineage>
        <taxon>Bacteria</taxon>
        <taxon>Pseudomonadati</taxon>
        <taxon>Pseudomonadota</taxon>
        <taxon>Alphaproteobacteria</taxon>
        <taxon>Hyphomicrobiales</taxon>
        <taxon>Rhizobiaceae</taxon>
        <taxon>Rhizobium/Agrobacterium group</taxon>
        <taxon>Rhizobium</taxon>
    </lineage>
</organism>
<dbReference type="PANTHER" id="PTHR43531">
    <property type="entry name" value="PROTEIN ICFG"/>
    <property type="match status" value="1"/>
</dbReference>
<dbReference type="SUPFAM" id="SSF158472">
    <property type="entry name" value="HAMP domain-like"/>
    <property type="match status" value="1"/>
</dbReference>
<dbReference type="STRING" id="1867956.BJF95_01820"/>
<keyword evidence="6" id="KW-0472">Membrane</keyword>
<keyword evidence="6" id="KW-0812">Transmembrane</keyword>
<dbReference type="Pfam" id="PF00015">
    <property type="entry name" value="MCPsignal"/>
    <property type="match status" value="1"/>
</dbReference>
<feature type="compositionally biased region" description="Low complexity" evidence="5">
    <location>
        <begin position="762"/>
        <end position="778"/>
    </location>
</feature>
<name>A0A1Q8ZM76_9HYPH</name>
<evidence type="ECO:0000313" key="10">
    <source>
        <dbReference type="Proteomes" id="UP000186894"/>
    </source>
</evidence>
<dbReference type="Gene3D" id="1.10.287.950">
    <property type="entry name" value="Methyl-accepting chemotaxis protein"/>
    <property type="match status" value="1"/>
</dbReference>
<evidence type="ECO:0000256" key="5">
    <source>
        <dbReference type="SAM" id="MobiDB-lite"/>
    </source>
</evidence>
<dbReference type="EMBL" id="MKIM01000031">
    <property type="protein sequence ID" value="OLP42874.1"/>
    <property type="molecule type" value="Genomic_DNA"/>
</dbReference>
<evidence type="ECO:0000313" key="9">
    <source>
        <dbReference type="EMBL" id="OLP42874.1"/>
    </source>
</evidence>
<feature type="domain" description="HAMP" evidence="8">
    <location>
        <begin position="358"/>
        <end position="411"/>
    </location>
</feature>
<dbReference type="RefSeq" id="WP_075641566.1">
    <property type="nucleotide sequence ID" value="NZ_MKIM01000031.1"/>
</dbReference>
<feature type="transmembrane region" description="Helical" evidence="6">
    <location>
        <begin position="303"/>
        <end position="322"/>
    </location>
</feature>